<dbReference type="RefSeq" id="WP_344833767.1">
    <property type="nucleotide sequence ID" value="NZ_BAAAUV010000016.1"/>
</dbReference>
<dbReference type="Proteomes" id="UP001501237">
    <property type="component" value="Unassembled WGS sequence"/>
</dbReference>
<dbReference type="Gene3D" id="3.30.750.24">
    <property type="entry name" value="STAS domain"/>
    <property type="match status" value="1"/>
</dbReference>
<protein>
    <recommendedName>
        <fullName evidence="1">STAS domain-containing protein</fullName>
    </recommendedName>
</protein>
<comment type="caution">
    <text evidence="2">The sequence shown here is derived from an EMBL/GenBank/DDBJ whole genome shotgun (WGS) entry which is preliminary data.</text>
</comment>
<dbReference type="CDD" id="cd07043">
    <property type="entry name" value="STAS_anti-anti-sigma_factors"/>
    <property type="match status" value="1"/>
</dbReference>
<sequence>MPFPPWFDGLEPGAPRGCLSLRMPAELDIDNADDLCEALCAFLDDRPDRLTLDMTGTRLCTAAGVGALVRVRKHARAGGTELRVLVARGGIVHRVMDICGQLPHVTLVPER</sequence>
<proteinExistence type="predicted"/>
<gene>
    <name evidence="2" type="ORF">GCM10010468_54850</name>
</gene>
<evidence type="ECO:0000313" key="3">
    <source>
        <dbReference type="Proteomes" id="UP001501237"/>
    </source>
</evidence>
<dbReference type="PROSITE" id="PS50801">
    <property type="entry name" value="STAS"/>
    <property type="match status" value="1"/>
</dbReference>
<reference evidence="3" key="1">
    <citation type="journal article" date="2019" name="Int. J. Syst. Evol. Microbiol.">
        <title>The Global Catalogue of Microorganisms (GCM) 10K type strain sequencing project: providing services to taxonomists for standard genome sequencing and annotation.</title>
        <authorList>
            <consortium name="The Broad Institute Genomics Platform"/>
            <consortium name="The Broad Institute Genome Sequencing Center for Infectious Disease"/>
            <person name="Wu L."/>
            <person name="Ma J."/>
        </authorList>
    </citation>
    <scope>NUCLEOTIDE SEQUENCE [LARGE SCALE GENOMIC DNA]</scope>
    <source>
        <strain evidence="3">JCM 9377</strain>
    </source>
</reference>
<name>A0ABP6QGQ7_9ACTN</name>
<keyword evidence="3" id="KW-1185">Reference proteome</keyword>
<dbReference type="Pfam" id="PF13466">
    <property type="entry name" value="STAS_2"/>
    <property type="match status" value="1"/>
</dbReference>
<dbReference type="InterPro" id="IPR058548">
    <property type="entry name" value="MlaB-like_STAS"/>
</dbReference>
<dbReference type="EMBL" id="BAAAUV010000016">
    <property type="protein sequence ID" value="GAA3226536.1"/>
    <property type="molecule type" value="Genomic_DNA"/>
</dbReference>
<dbReference type="SUPFAM" id="SSF52091">
    <property type="entry name" value="SpoIIaa-like"/>
    <property type="match status" value="1"/>
</dbReference>
<evidence type="ECO:0000259" key="1">
    <source>
        <dbReference type="PROSITE" id="PS50801"/>
    </source>
</evidence>
<organism evidence="2 3">
    <name type="scientific">Actinocorallia longicatena</name>
    <dbReference type="NCBI Taxonomy" id="111803"/>
    <lineage>
        <taxon>Bacteria</taxon>
        <taxon>Bacillati</taxon>
        <taxon>Actinomycetota</taxon>
        <taxon>Actinomycetes</taxon>
        <taxon>Streptosporangiales</taxon>
        <taxon>Thermomonosporaceae</taxon>
        <taxon>Actinocorallia</taxon>
    </lineage>
</organism>
<accession>A0ABP6QGQ7</accession>
<feature type="domain" description="STAS" evidence="1">
    <location>
        <begin position="17"/>
        <end position="111"/>
    </location>
</feature>
<evidence type="ECO:0000313" key="2">
    <source>
        <dbReference type="EMBL" id="GAA3226536.1"/>
    </source>
</evidence>
<dbReference type="InterPro" id="IPR002645">
    <property type="entry name" value="STAS_dom"/>
</dbReference>
<dbReference type="InterPro" id="IPR036513">
    <property type="entry name" value="STAS_dom_sf"/>
</dbReference>